<evidence type="ECO:0000256" key="4">
    <source>
        <dbReference type="ARBA" id="ARBA00022771"/>
    </source>
</evidence>
<proteinExistence type="predicted"/>
<dbReference type="FunFam" id="3.30.160.60:FF:001157">
    <property type="entry name" value="Zinc finger protein 793"/>
    <property type="match status" value="1"/>
</dbReference>
<evidence type="ECO:0000256" key="7">
    <source>
        <dbReference type="ARBA" id="ARBA00023125"/>
    </source>
</evidence>
<dbReference type="SMART" id="SM00355">
    <property type="entry name" value="ZnF_C2H2"/>
    <property type="match status" value="7"/>
</dbReference>
<keyword evidence="2" id="KW-0479">Metal-binding</keyword>
<feature type="compositionally biased region" description="Polar residues" evidence="10">
    <location>
        <begin position="1"/>
        <end position="12"/>
    </location>
</feature>
<reference evidence="11" key="1">
    <citation type="submission" date="2025-08" db="UniProtKB">
        <authorList>
            <consortium name="Ensembl"/>
        </authorList>
    </citation>
    <scope>IDENTIFICATION</scope>
</reference>
<dbReference type="FunFam" id="3.30.160.60:FF:002343">
    <property type="entry name" value="Zinc finger protein 33A"/>
    <property type="match status" value="1"/>
</dbReference>
<dbReference type="Proteomes" id="UP000694382">
    <property type="component" value="Unassembled WGS sequence"/>
</dbReference>
<keyword evidence="6" id="KW-0805">Transcription regulation</keyword>
<dbReference type="PANTHER" id="PTHR14003">
    <property type="entry name" value="TRANSCRIPTIONAL REPRESSOR PROTEIN YY"/>
    <property type="match status" value="1"/>
</dbReference>
<evidence type="ECO:0000256" key="9">
    <source>
        <dbReference type="ARBA" id="ARBA00023242"/>
    </source>
</evidence>
<feature type="region of interest" description="Disordered" evidence="10">
    <location>
        <begin position="1"/>
        <end position="139"/>
    </location>
</feature>
<dbReference type="GO" id="GO:0031519">
    <property type="term" value="C:PcG protein complex"/>
    <property type="evidence" value="ECO:0007669"/>
    <property type="project" value="TreeGrafter"/>
</dbReference>
<dbReference type="FunFam" id="3.30.160.60:FF:000100">
    <property type="entry name" value="Zinc finger 45-like"/>
    <property type="match status" value="1"/>
</dbReference>
<keyword evidence="5" id="KW-0862">Zinc</keyword>
<evidence type="ECO:0000313" key="11">
    <source>
        <dbReference type="Ensembl" id="ENSCPVP00000023412.1"/>
    </source>
</evidence>
<evidence type="ECO:0000256" key="6">
    <source>
        <dbReference type="ARBA" id="ARBA00023015"/>
    </source>
</evidence>
<protein>
    <submittedName>
        <fullName evidence="11">Uncharacterized protein</fullName>
    </submittedName>
</protein>
<dbReference type="FunFam" id="3.30.160.60:FF:000340">
    <property type="entry name" value="zinc finger protein 473 isoform X1"/>
    <property type="match status" value="1"/>
</dbReference>
<evidence type="ECO:0000256" key="3">
    <source>
        <dbReference type="ARBA" id="ARBA00022737"/>
    </source>
</evidence>
<evidence type="ECO:0000256" key="8">
    <source>
        <dbReference type="ARBA" id="ARBA00023163"/>
    </source>
</evidence>
<name>A0A8U8BUC3_GEOPR</name>
<dbReference type="PROSITE" id="PS00028">
    <property type="entry name" value="ZINC_FINGER_C2H2_1"/>
    <property type="match status" value="5"/>
</dbReference>
<keyword evidence="7" id="KW-0238">DNA-binding</keyword>
<dbReference type="FunFam" id="3.30.160.60:FF:000295">
    <property type="entry name" value="zinc finger protein 19"/>
    <property type="match status" value="1"/>
</dbReference>
<dbReference type="InterPro" id="IPR013087">
    <property type="entry name" value="Znf_C2H2_type"/>
</dbReference>
<dbReference type="GO" id="GO:0000981">
    <property type="term" value="F:DNA-binding transcription factor activity, RNA polymerase II-specific"/>
    <property type="evidence" value="ECO:0007669"/>
    <property type="project" value="TreeGrafter"/>
</dbReference>
<dbReference type="SUPFAM" id="SSF57667">
    <property type="entry name" value="beta-beta-alpha zinc fingers"/>
    <property type="match status" value="4"/>
</dbReference>
<feature type="compositionally biased region" description="Basic and acidic residues" evidence="10">
    <location>
        <begin position="92"/>
        <end position="104"/>
    </location>
</feature>
<feature type="compositionally biased region" description="Low complexity" evidence="10">
    <location>
        <begin position="127"/>
        <end position="139"/>
    </location>
</feature>
<dbReference type="Pfam" id="PF00096">
    <property type="entry name" value="zf-C2H2"/>
    <property type="match status" value="7"/>
</dbReference>
<evidence type="ECO:0000256" key="10">
    <source>
        <dbReference type="SAM" id="MobiDB-lite"/>
    </source>
</evidence>
<keyword evidence="12" id="KW-1185">Reference proteome</keyword>
<evidence type="ECO:0000256" key="5">
    <source>
        <dbReference type="ARBA" id="ARBA00022833"/>
    </source>
</evidence>
<reference evidence="11" key="2">
    <citation type="submission" date="2025-09" db="UniProtKB">
        <authorList>
            <consortium name="Ensembl"/>
        </authorList>
    </citation>
    <scope>IDENTIFICATION</scope>
</reference>
<evidence type="ECO:0000256" key="2">
    <source>
        <dbReference type="ARBA" id="ARBA00022723"/>
    </source>
</evidence>
<keyword evidence="3" id="KW-0677">Repeat</keyword>
<dbReference type="AlphaFoldDB" id="A0A8U8BUC3"/>
<dbReference type="Ensembl" id="ENSCPVT00000026189.1">
    <property type="protein sequence ID" value="ENSCPVP00000023412.1"/>
    <property type="gene ID" value="ENSCPVG00000016920.1"/>
</dbReference>
<organism evidence="11 12">
    <name type="scientific">Geospiza parvula</name>
    <name type="common">Small tree-finch</name>
    <name type="synonym">Camarhynchus parvulus</name>
    <dbReference type="NCBI Taxonomy" id="87175"/>
    <lineage>
        <taxon>Eukaryota</taxon>
        <taxon>Metazoa</taxon>
        <taxon>Chordata</taxon>
        <taxon>Craniata</taxon>
        <taxon>Vertebrata</taxon>
        <taxon>Euteleostomi</taxon>
        <taxon>Archelosauria</taxon>
        <taxon>Archosauria</taxon>
        <taxon>Dinosauria</taxon>
        <taxon>Saurischia</taxon>
        <taxon>Theropoda</taxon>
        <taxon>Coelurosauria</taxon>
        <taxon>Aves</taxon>
        <taxon>Neognathae</taxon>
        <taxon>Neoaves</taxon>
        <taxon>Telluraves</taxon>
        <taxon>Australaves</taxon>
        <taxon>Passeriformes</taxon>
        <taxon>Thraupidae</taxon>
        <taxon>Camarhynchus</taxon>
    </lineage>
</organism>
<dbReference type="GO" id="GO:0000978">
    <property type="term" value="F:RNA polymerase II cis-regulatory region sequence-specific DNA binding"/>
    <property type="evidence" value="ECO:0007669"/>
    <property type="project" value="TreeGrafter"/>
</dbReference>
<accession>A0A8U8BUC3</accession>
<dbReference type="GO" id="GO:0008270">
    <property type="term" value="F:zinc ion binding"/>
    <property type="evidence" value="ECO:0007669"/>
    <property type="project" value="UniProtKB-KW"/>
</dbReference>
<dbReference type="FunFam" id="3.30.160.60:FF:000557">
    <property type="entry name" value="zinc finger and SCAN domain-containing protein 29"/>
    <property type="match status" value="1"/>
</dbReference>
<feature type="compositionally biased region" description="Basic and acidic residues" evidence="10">
    <location>
        <begin position="65"/>
        <end position="78"/>
    </location>
</feature>
<comment type="subcellular location">
    <subcellularLocation>
        <location evidence="1">Nucleus</location>
    </subcellularLocation>
</comment>
<keyword evidence="9" id="KW-0539">Nucleus</keyword>
<dbReference type="FunFam" id="3.30.160.60:FF:000011">
    <property type="entry name" value="zinc finger protein 615 isoform X1"/>
    <property type="match status" value="1"/>
</dbReference>
<dbReference type="GO" id="GO:0000785">
    <property type="term" value="C:chromatin"/>
    <property type="evidence" value="ECO:0007669"/>
    <property type="project" value="TreeGrafter"/>
</dbReference>
<dbReference type="InterPro" id="IPR036236">
    <property type="entry name" value="Znf_C2H2_sf"/>
</dbReference>
<sequence>QFQPLPKSSGQGQPWGMAWGDRDMDTPWGQPCCQPHPAGDALGGSPSPSLWHRGKSHPLLVLPLPDKELRMETRKDKSPQQNLVEEAVLSDSRAHESNGEENPQRSHRRRGSKGSPGGSVEERPTLSQEGGQSFSQSSELMVHEQLHDGEKPYKCLECGKSFRQSSALISHQMIHTGEWAYECGECGKGFHYRSTLVTHQRIHTGERPYECLQCQKRFQTTSSLLQHQQIHTKERPFRCPNCGKGFKRNSTIRIHTGERPYECGECGMSFSQNSNLISQQKTHTRDWPYECGECGKRFSQKSLLICHQRIHTGERPYKCGECGMTFKCPECQKRFQTSSDLLCHQQIHTDERPLPLKSFMHCSSFIPHGRTHVGKTPGDPCSLHISNWTATSTPDPQGVRLGSDSVSVVLVYCISSLNFKMRTKFGG</sequence>
<dbReference type="Gene3D" id="3.30.160.60">
    <property type="entry name" value="Classic Zinc Finger"/>
    <property type="match status" value="9"/>
</dbReference>
<dbReference type="GO" id="GO:0005667">
    <property type="term" value="C:transcription regulator complex"/>
    <property type="evidence" value="ECO:0007669"/>
    <property type="project" value="TreeGrafter"/>
</dbReference>
<keyword evidence="8" id="KW-0804">Transcription</keyword>
<evidence type="ECO:0000313" key="12">
    <source>
        <dbReference type="Proteomes" id="UP000694382"/>
    </source>
</evidence>
<dbReference type="PROSITE" id="PS50157">
    <property type="entry name" value="ZINC_FINGER_C2H2_2"/>
    <property type="match status" value="8"/>
</dbReference>
<evidence type="ECO:0000256" key="1">
    <source>
        <dbReference type="ARBA" id="ARBA00004123"/>
    </source>
</evidence>
<keyword evidence="4" id="KW-0863">Zinc-finger</keyword>
<dbReference type="PANTHER" id="PTHR14003:SF23">
    <property type="entry name" value="ZINC FINGER PROTEIN 143"/>
    <property type="match status" value="1"/>
</dbReference>